<feature type="compositionally biased region" description="Low complexity" evidence="1">
    <location>
        <begin position="364"/>
        <end position="414"/>
    </location>
</feature>
<reference evidence="2" key="1">
    <citation type="journal article" date="2023" name="Mol. Phylogenet. Evol.">
        <title>Genome-scale phylogeny and comparative genomics of the fungal order Sordariales.</title>
        <authorList>
            <person name="Hensen N."/>
            <person name="Bonometti L."/>
            <person name="Westerberg I."/>
            <person name="Brannstrom I.O."/>
            <person name="Guillou S."/>
            <person name="Cros-Aarteil S."/>
            <person name="Calhoun S."/>
            <person name="Haridas S."/>
            <person name="Kuo A."/>
            <person name="Mondo S."/>
            <person name="Pangilinan J."/>
            <person name="Riley R."/>
            <person name="LaButti K."/>
            <person name="Andreopoulos B."/>
            <person name="Lipzen A."/>
            <person name="Chen C."/>
            <person name="Yan M."/>
            <person name="Daum C."/>
            <person name="Ng V."/>
            <person name="Clum A."/>
            <person name="Steindorff A."/>
            <person name="Ohm R.A."/>
            <person name="Martin F."/>
            <person name="Silar P."/>
            <person name="Natvig D.O."/>
            <person name="Lalanne C."/>
            <person name="Gautier V."/>
            <person name="Ament-Velasquez S.L."/>
            <person name="Kruys A."/>
            <person name="Hutchinson M.I."/>
            <person name="Powell A.J."/>
            <person name="Barry K."/>
            <person name="Miller A.N."/>
            <person name="Grigoriev I.V."/>
            <person name="Debuchy R."/>
            <person name="Gladieux P."/>
            <person name="Hiltunen Thoren M."/>
            <person name="Johannesson H."/>
        </authorList>
    </citation>
    <scope>NUCLEOTIDE SEQUENCE</scope>
    <source>
        <strain evidence="2">CBS 232.78</strain>
    </source>
</reference>
<name>A0AAE0NUM3_9PEZI</name>
<dbReference type="Proteomes" id="UP001285441">
    <property type="component" value="Unassembled WGS sequence"/>
</dbReference>
<feature type="region of interest" description="Disordered" evidence="1">
    <location>
        <begin position="341"/>
        <end position="521"/>
    </location>
</feature>
<accession>A0AAE0NUM3</accession>
<feature type="compositionally biased region" description="Low complexity" evidence="1">
    <location>
        <begin position="465"/>
        <end position="512"/>
    </location>
</feature>
<dbReference type="AlphaFoldDB" id="A0AAE0NUM3"/>
<proteinExistence type="predicted"/>
<evidence type="ECO:0000313" key="3">
    <source>
        <dbReference type="Proteomes" id="UP001285441"/>
    </source>
</evidence>
<evidence type="ECO:0000256" key="1">
    <source>
        <dbReference type="SAM" id="MobiDB-lite"/>
    </source>
</evidence>
<protein>
    <submittedName>
        <fullName evidence="2">Uncharacterized protein</fullName>
    </submittedName>
</protein>
<evidence type="ECO:0000313" key="2">
    <source>
        <dbReference type="EMBL" id="KAK3388033.1"/>
    </source>
</evidence>
<reference evidence="2" key="2">
    <citation type="submission" date="2023-06" db="EMBL/GenBank/DDBJ databases">
        <authorList>
            <consortium name="Lawrence Berkeley National Laboratory"/>
            <person name="Haridas S."/>
            <person name="Hensen N."/>
            <person name="Bonometti L."/>
            <person name="Westerberg I."/>
            <person name="Brannstrom I.O."/>
            <person name="Guillou S."/>
            <person name="Cros-Aarteil S."/>
            <person name="Calhoun S."/>
            <person name="Kuo A."/>
            <person name="Mondo S."/>
            <person name="Pangilinan J."/>
            <person name="Riley R."/>
            <person name="LaButti K."/>
            <person name="Andreopoulos B."/>
            <person name="Lipzen A."/>
            <person name="Chen C."/>
            <person name="Yanf M."/>
            <person name="Daum C."/>
            <person name="Ng V."/>
            <person name="Clum A."/>
            <person name="Steindorff A."/>
            <person name="Ohm R."/>
            <person name="Martin F."/>
            <person name="Silar P."/>
            <person name="Natvig D."/>
            <person name="Lalanne C."/>
            <person name="Gautier V."/>
            <person name="Ament-velasquez S.L."/>
            <person name="Kruys A."/>
            <person name="Hutchinson M.I."/>
            <person name="Powell A.J."/>
            <person name="Barry K."/>
            <person name="Miller A.N."/>
            <person name="Grigoriev I.V."/>
            <person name="Debuchy R."/>
            <person name="Gladieux P."/>
            <person name="Thoren M.H."/>
            <person name="Johannesson H."/>
        </authorList>
    </citation>
    <scope>NUCLEOTIDE SEQUENCE</scope>
    <source>
        <strain evidence="2">CBS 232.78</strain>
    </source>
</reference>
<comment type="caution">
    <text evidence="2">The sequence shown here is derived from an EMBL/GenBank/DDBJ whole genome shotgun (WGS) entry which is preliminary data.</text>
</comment>
<feature type="region of interest" description="Disordered" evidence="1">
    <location>
        <begin position="1"/>
        <end position="34"/>
    </location>
</feature>
<organism evidence="2 3">
    <name type="scientific">Podospora didyma</name>
    <dbReference type="NCBI Taxonomy" id="330526"/>
    <lineage>
        <taxon>Eukaryota</taxon>
        <taxon>Fungi</taxon>
        <taxon>Dikarya</taxon>
        <taxon>Ascomycota</taxon>
        <taxon>Pezizomycotina</taxon>
        <taxon>Sordariomycetes</taxon>
        <taxon>Sordariomycetidae</taxon>
        <taxon>Sordariales</taxon>
        <taxon>Podosporaceae</taxon>
        <taxon>Podospora</taxon>
    </lineage>
</organism>
<dbReference type="EMBL" id="JAULSW010000003">
    <property type="protein sequence ID" value="KAK3388033.1"/>
    <property type="molecule type" value="Genomic_DNA"/>
</dbReference>
<sequence length="521" mass="55949">MAFKQTHPSPPANKRVVEVKGSAGGDTRQQHRRRVNVKQVKRPSVLDPIRKQVNTTIQASYDTAGLAKLGKLVDAPITIKLGARLDLQNGSGNFFKPYVGSNLQDALAQLEKEDPFWTAPTDHATSELLSKDCNAISCTYTISEYFAARRENLEDVKALRLHSWFSHRPGRDGSFLAKRPKNDPSGWFNIQAYNYKKDTPEWIATVIDNQNLDVNKVLASELTTALYFMHRSLTVYKTAAPIPACYPAPASFFFHSWLTYPLCAFLQVLFFTYSHVAATTWIRISEFVFDNTAKTMTIRQSSASKIPQNWDDPTVHNIICWMFPTRVAPAAAVPGVSVGGSGALQPQGGRNNVTTSGRATPTAQGSHGQSSSSSGQTSSPLPRTAATTAAPPPQQQQQASASPSHHPIISIPPSRTSGTTAGSPSTNNSRPPPPQAAPPHTGGSGIRAHHHALQAPSNTRPPPQSSTSTTRSSPASPPTTANNNRSPPSSSDTTTTTTRPPSQAASSQGGAANKRLGPGEP</sequence>
<gene>
    <name evidence="2" type="ORF">B0H63DRAFT_471365</name>
</gene>
<keyword evidence="3" id="KW-1185">Reference proteome</keyword>
<feature type="compositionally biased region" description="Polar residues" evidence="1">
    <location>
        <begin position="348"/>
        <end position="363"/>
    </location>
</feature>